<reference evidence="1 2" key="1">
    <citation type="journal article" date="2018" name="Front. Plant Sci.">
        <title>Red Clover (Trifolium pratense) and Zigzag Clover (T. medium) - A Picture of Genomic Similarities and Differences.</title>
        <authorList>
            <person name="Dluhosova J."/>
            <person name="Istvanek J."/>
            <person name="Nedelnik J."/>
            <person name="Repkova J."/>
        </authorList>
    </citation>
    <scope>NUCLEOTIDE SEQUENCE [LARGE SCALE GENOMIC DNA]</scope>
    <source>
        <strain evidence="2">cv. 10/8</strain>
        <tissue evidence="1">Leaf</tissue>
    </source>
</reference>
<comment type="caution">
    <text evidence="1">The sequence shown here is derived from an EMBL/GenBank/DDBJ whole genome shotgun (WGS) entry which is preliminary data.</text>
</comment>
<organism evidence="1 2">
    <name type="scientific">Trifolium medium</name>
    <dbReference type="NCBI Taxonomy" id="97028"/>
    <lineage>
        <taxon>Eukaryota</taxon>
        <taxon>Viridiplantae</taxon>
        <taxon>Streptophyta</taxon>
        <taxon>Embryophyta</taxon>
        <taxon>Tracheophyta</taxon>
        <taxon>Spermatophyta</taxon>
        <taxon>Magnoliopsida</taxon>
        <taxon>eudicotyledons</taxon>
        <taxon>Gunneridae</taxon>
        <taxon>Pentapetalae</taxon>
        <taxon>rosids</taxon>
        <taxon>fabids</taxon>
        <taxon>Fabales</taxon>
        <taxon>Fabaceae</taxon>
        <taxon>Papilionoideae</taxon>
        <taxon>50 kb inversion clade</taxon>
        <taxon>NPAAA clade</taxon>
        <taxon>Hologalegina</taxon>
        <taxon>IRL clade</taxon>
        <taxon>Trifolieae</taxon>
        <taxon>Trifolium</taxon>
    </lineage>
</organism>
<evidence type="ECO:0000313" key="2">
    <source>
        <dbReference type="Proteomes" id="UP000265520"/>
    </source>
</evidence>
<keyword evidence="2" id="KW-1185">Reference proteome</keyword>
<feature type="non-terminal residue" evidence="1">
    <location>
        <position position="61"/>
    </location>
</feature>
<evidence type="ECO:0000313" key="1">
    <source>
        <dbReference type="EMBL" id="MCI44023.1"/>
    </source>
</evidence>
<dbReference type="EMBL" id="LXQA010324985">
    <property type="protein sequence ID" value="MCI44023.1"/>
    <property type="molecule type" value="Genomic_DNA"/>
</dbReference>
<dbReference type="AlphaFoldDB" id="A0A392S520"/>
<proteinExistence type="predicted"/>
<name>A0A392S520_9FABA</name>
<accession>A0A392S520</accession>
<dbReference type="Proteomes" id="UP000265520">
    <property type="component" value="Unassembled WGS sequence"/>
</dbReference>
<sequence>MLDEEIEIKVAEEIFTVRMVEERSGGSDLCGCRMGGSRGGIANSEEGSMAIPKRANSVLGV</sequence>
<protein>
    <submittedName>
        <fullName evidence="1">Uncharacterized protein</fullName>
    </submittedName>
</protein>